<proteinExistence type="inferred from homology"/>
<dbReference type="RefSeq" id="WP_119972816.1">
    <property type="nucleotide sequence ID" value="NZ_CP032416.1"/>
</dbReference>
<keyword evidence="9" id="KW-0472">Membrane</keyword>
<dbReference type="InterPro" id="IPR012823">
    <property type="entry name" value="Flagell_FliJ"/>
</dbReference>
<evidence type="ECO:0000256" key="1">
    <source>
        <dbReference type="ARBA" id="ARBA00004413"/>
    </source>
</evidence>
<evidence type="ECO:0000313" key="12">
    <source>
        <dbReference type="EMBL" id="AYD40682.1"/>
    </source>
</evidence>
<keyword evidence="11" id="KW-0175">Coiled coil</keyword>
<dbReference type="Gene3D" id="1.10.287.1700">
    <property type="match status" value="1"/>
</dbReference>
<keyword evidence="4" id="KW-0813">Transport</keyword>
<dbReference type="KEGG" id="cfer:D4Z93_09115"/>
<keyword evidence="8" id="KW-0653">Protein transport</keyword>
<comment type="similarity">
    <text evidence="2">Belongs to the FliJ family.</text>
</comment>
<dbReference type="GO" id="GO:0009288">
    <property type="term" value="C:bacterial-type flagellum"/>
    <property type="evidence" value="ECO:0007669"/>
    <property type="project" value="InterPro"/>
</dbReference>
<organism evidence="12 13">
    <name type="scientific">Clostridium fermenticellae</name>
    <dbReference type="NCBI Taxonomy" id="2068654"/>
    <lineage>
        <taxon>Bacteria</taxon>
        <taxon>Bacillati</taxon>
        <taxon>Bacillota</taxon>
        <taxon>Clostridia</taxon>
        <taxon>Eubacteriales</taxon>
        <taxon>Clostridiaceae</taxon>
        <taxon>Clostridium</taxon>
    </lineage>
</organism>
<dbReference type="Pfam" id="PF02050">
    <property type="entry name" value="FliJ"/>
    <property type="match status" value="1"/>
</dbReference>
<evidence type="ECO:0000256" key="5">
    <source>
        <dbReference type="ARBA" id="ARBA00022475"/>
    </source>
</evidence>
<comment type="subcellular location">
    <subcellularLocation>
        <location evidence="1">Cell membrane</location>
        <topology evidence="1">Peripheral membrane protein</topology>
        <orientation evidence="1">Cytoplasmic side</orientation>
    </subcellularLocation>
</comment>
<evidence type="ECO:0000256" key="2">
    <source>
        <dbReference type="ARBA" id="ARBA00010004"/>
    </source>
</evidence>
<dbReference type="NCBIfam" id="TIGR02473">
    <property type="entry name" value="flagell_FliJ"/>
    <property type="match status" value="1"/>
</dbReference>
<keyword evidence="12" id="KW-0966">Cell projection</keyword>
<feature type="coiled-coil region" evidence="11">
    <location>
        <begin position="26"/>
        <end position="103"/>
    </location>
</feature>
<evidence type="ECO:0000256" key="11">
    <source>
        <dbReference type="SAM" id="Coils"/>
    </source>
</evidence>
<accession>A0A386H4P8</accession>
<keyword evidence="7" id="KW-1005">Bacterial flagellum biogenesis</keyword>
<evidence type="ECO:0000256" key="6">
    <source>
        <dbReference type="ARBA" id="ARBA00022500"/>
    </source>
</evidence>
<dbReference type="GO" id="GO:0015031">
    <property type="term" value="P:protein transport"/>
    <property type="evidence" value="ECO:0007669"/>
    <property type="project" value="UniProtKB-KW"/>
</dbReference>
<dbReference type="OrthoDB" id="1707704at2"/>
<protein>
    <recommendedName>
        <fullName evidence="3">Flagellar FliJ protein</fullName>
    </recommendedName>
</protein>
<evidence type="ECO:0000256" key="10">
    <source>
        <dbReference type="ARBA" id="ARBA00023225"/>
    </source>
</evidence>
<evidence type="ECO:0000256" key="7">
    <source>
        <dbReference type="ARBA" id="ARBA00022795"/>
    </source>
</evidence>
<keyword evidence="12" id="KW-0969">Cilium</keyword>
<keyword evidence="12" id="KW-0282">Flagellum</keyword>
<dbReference type="EMBL" id="CP032416">
    <property type="protein sequence ID" value="AYD40682.1"/>
    <property type="molecule type" value="Genomic_DNA"/>
</dbReference>
<keyword evidence="6" id="KW-0145">Chemotaxis</keyword>
<name>A0A386H4P8_9CLOT</name>
<gene>
    <name evidence="12" type="primary">fliJ</name>
    <name evidence="12" type="ORF">D4Z93_09115</name>
</gene>
<dbReference type="GO" id="GO:0071973">
    <property type="term" value="P:bacterial-type flagellum-dependent cell motility"/>
    <property type="evidence" value="ECO:0007669"/>
    <property type="project" value="InterPro"/>
</dbReference>
<keyword evidence="10" id="KW-1006">Bacterial flagellum protein export</keyword>
<reference evidence="12 13" key="1">
    <citation type="journal article" date="2019" name="Int. J. Syst. Evol. Microbiol.">
        <title>Clostridium fermenticellae sp. nov., isolated from the mud in a fermentation cellar for the production of the Chinese liquor, baijiu.</title>
        <authorList>
            <person name="Xu P.X."/>
            <person name="Chai L.J."/>
            <person name="Qiu T."/>
            <person name="Zhang X.J."/>
            <person name="Lu Z.M."/>
            <person name="Xiao C."/>
            <person name="Wang S.T."/>
            <person name="Shen C.H."/>
            <person name="Shi J.S."/>
            <person name="Xu Z.H."/>
        </authorList>
    </citation>
    <scope>NUCLEOTIDE SEQUENCE [LARGE SCALE GENOMIC DNA]</scope>
    <source>
        <strain evidence="12 13">JN500901</strain>
    </source>
</reference>
<dbReference type="InterPro" id="IPR053716">
    <property type="entry name" value="Flag_assembly_chemotaxis_eff"/>
</dbReference>
<evidence type="ECO:0000256" key="9">
    <source>
        <dbReference type="ARBA" id="ARBA00023136"/>
    </source>
</evidence>
<dbReference type="GO" id="GO:0006935">
    <property type="term" value="P:chemotaxis"/>
    <property type="evidence" value="ECO:0007669"/>
    <property type="project" value="UniProtKB-KW"/>
</dbReference>
<keyword evidence="5" id="KW-1003">Cell membrane</keyword>
<dbReference type="GO" id="GO:0044781">
    <property type="term" value="P:bacterial-type flagellum organization"/>
    <property type="evidence" value="ECO:0007669"/>
    <property type="project" value="UniProtKB-KW"/>
</dbReference>
<dbReference type="GO" id="GO:0005886">
    <property type="term" value="C:plasma membrane"/>
    <property type="evidence" value="ECO:0007669"/>
    <property type="project" value="UniProtKB-SubCell"/>
</dbReference>
<evidence type="ECO:0000256" key="4">
    <source>
        <dbReference type="ARBA" id="ARBA00022448"/>
    </source>
</evidence>
<sequence>MKGYKFKLQKLLDIRLDMEEQSKRTFKEAQLEKLEVQNRLNSLKESYEKYRKLDNSETSVDMKIKHLYLNNITYMINSTNEVLAEKEKNLNEKRKDLKKRQVERKTVEVLKEKKQAAFDLKQKIIEQNMNDEFALYGYIRNLERR</sequence>
<keyword evidence="13" id="KW-1185">Reference proteome</keyword>
<dbReference type="Proteomes" id="UP000266301">
    <property type="component" value="Chromosome"/>
</dbReference>
<evidence type="ECO:0000256" key="8">
    <source>
        <dbReference type="ARBA" id="ARBA00022927"/>
    </source>
</evidence>
<dbReference type="AlphaFoldDB" id="A0A386H4P8"/>
<evidence type="ECO:0000313" key="13">
    <source>
        <dbReference type="Proteomes" id="UP000266301"/>
    </source>
</evidence>
<evidence type="ECO:0000256" key="3">
    <source>
        <dbReference type="ARBA" id="ARBA00020392"/>
    </source>
</evidence>